<dbReference type="EMBL" id="JAAECE010000001">
    <property type="protein sequence ID" value="KAF1806291.1"/>
    <property type="molecule type" value="Genomic_DNA"/>
</dbReference>
<evidence type="ECO:0000313" key="3">
    <source>
        <dbReference type="Proteomes" id="UP000469890"/>
    </source>
</evidence>
<name>A0A8H4BRT7_MUCCL</name>
<keyword evidence="1" id="KW-0472">Membrane</keyword>
<keyword evidence="1" id="KW-0812">Transmembrane</keyword>
<sequence>MAWIWILPHEWLRFTFLFLFFILFLRLKCSFIEIRQLLRANALLLATSSSTACAVDRFYRANANISNSTLSNTISKQIPDWL</sequence>
<keyword evidence="1" id="KW-1133">Transmembrane helix</keyword>
<evidence type="ECO:0000256" key="1">
    <source>
        <dbReference type="SAM" id="Phobius"/>
    </source>
</evidence>
<proteinExistence type="predicted"/>
<dbReference type="Proteomes" id="UP000469890">
    <property type="component" value="Unassembled WGS sequence"/>
</dbReference>
<reference evidence="2 3" key="1">
    <citation type="submission" date="2019-09" db="EMBL/GenBank/DDBJ databases">
        <authorList>
            <consortium name="DOE Joint Genome Institute"/>
            <person name="Mondo S.J."/>
            <person name="Navarro-Mendoza M.I."/>
            <person name="Perez-Arques C."/>
            <person name="Panchal S."/>
            <person name="Nicolas F.E."/>
            <person name="Ganguly P."/>
            <person name="Pangilinan J."/>
            <person name="Grigoriev I."/>
            <person name="Heitman J."/>
            <person name="Sanya K."/>
            <person name="Garre V."/>
        </authorList>
    </citation>
    <scope>NUCLEOTIDE SEQUENCE [LARGE SCALE GENOMIC DNA]</scope>
    <source>
        <strain evidence="2 3">MU402</strain>
    </source>
</reference>
<evidence type="ECO:0000313" key="2">
    <source>
        <dbReference type="EMBL" id="KAF1806291.1"/>
    </source>
</evidence>
<dbReference type="AlphaFoldDB" id="A0A8H4BRT7"/>
<gene>
    <name evidence="2" type="ORF">FB192DRAFT_1349745</name>
</gene>
<feature type="transmembrane region" description="Helical" evidence="1">
    <location>
        <begin position="12"/>
        <end position="29"/>
    </location>
</feature>
<comment type="caution">
    <text evidence="2">The sequence shown here is derived from an EMBL/GenBank/DDBJ whole genome shotgun (WGS) entry which is preliminary data.</text>
</comment>
<organism evidence="2 3">
    <name type="scientific">Mucor circinelloides f. lusitanicus</name>
    <name type="common">Mucor racemosus var. lusitanicus</name>
    <dbReference type="NCBI Taxonomy" id="29924"/>
    <lineage>
        <taxon>Eukaryota</taxon>
        <taxon>Fungi</taxon>
        <taxon>Fungi incertae sedis</taxon>
        <taxon>Mucoromycota</taxon>
        <taxon>Mucoromycotina</taxon>
        <taxon>Mucoromycetes</taxon>
        <taxon>Mucorales</taxon>
        <taxon>Mucorineae</taxon>
        <taxon>Mucoraceae</taxon>
        <taxon>Mucor</taxon>
    </lineage>
</organism>
<protein>
    <submittedName>
        <fullName evidence="2">Uncharacterized protein</fullName>
    </submittedName>
</protein>
<accession>A0A8H4BRT7</accession>